<comment type="caution">
    <text evidence="15">The sequence shown here is derived from an EMBL/GenBank/DDBJ whole genome shotgun (WGS) entry which is preliminary data.</text>
</comment>
<dbReference type="InterPro" id="IPR014017">
    <property type="entry name" value="DNA_helicase_UvrD-like_C"/>
</dbReference>
<comment type="similarity">
    <text evidence="1">Belongs to the helicase family. UvrD subfamily.</text>
</comment>
<name>A0ABT3FP37_9BACT</name>
<feature type="domain" description="UvrD-like helicase ATP-binding" evidence="13">
    <location>
        <begin position="32"/>
        <end position="304"/>
    </location>
</feature>
<dbReference type="RefSeq" id="WP_264500714.1">
    <property type="nucleotide sequence ID" value="NZ_JAPDDS010000004.1"/>
</dbReference>
<dbReference type="PROSITE" id="PS51198">
    <property type="entry name" value="UVRD_HELICASE_ATP_BIND"/>
    <property type="match status" value="1"/>
</dbReference>
<dbReference type="Gene3D" id="1.10.486.10">
    <property type="entry name" value="PCRA, domain 4"/>
    <property type="match status" value="1"/>
</dbReference>
<evidence type="ECO:0000256" key="11">
    <source>
        <dbReference type="ARBA" id="ARBA00048988"/>
    </source>
</evidence>
<evidence type="ECO:0000256" key="8">
    <source>
        <dbReference type="ARBA" id="ARBA00034617"/>
    </source>
</evidence>
<dbReference type="PANTHER" id="PTHR11070:SF2">
    <property type="entry name" value="ATP-DEPENDENT DNA HELICASE SRS2"/>
    <property type="match status" value="1"/>
</dbReference>
<dbReference type="InterPro" id="IPR000212">
    <property type="entry name" value="DNA_helicase_UvrD/REP"/>
</dbReference>
<keyword evidence="7" id="KW-0413">Isomerase</keyword>
<dbReference type="EMBL" id="JAPDDS010000004">
    <property type="protein sequence ID" value="MCW1884755.1"/>
    <property type="molecule type" value="Genomic_DNA"/>
</dbReference>
<comment type="catalytic activity">
    <reaction evidence="11">
        <text>ATP + H2O = ADP + phosphate + H(+)</text>
        <dbReference type="Rhea" id="RHEA:13065"/>
        <dbReference type="ChEBI" id="CHEBI:15377"/>
        <dbReference type="ChEBI" id="CHEBI:15378"/>
        <dbReference type="ChEBI" id="CHEBI:30616"/>
        <dbReference type="ChEBI" id="CHEBI:43474"/>
        <dbReference type="ChEBI" id="CHEBI:456216"/>
        <dbReference type="EC" id="5.6.2.4"/>
    </reaction>
</comment>
<keyword evidence="16" id="KW-1185">Reference proteome</keyword>
<evidence type="ECO:0000256" key="9">
    <source>
        <dbReference type="ARBA" id="ARBA00034808"/>
    </source>
</evidence>
<keyword evidence="5 12" id="KW-0067">ATP-binding</keyword>
<reference evidence="15 16" key="1">
    <citation type="submission" date="2022-10" db="EMBL/GenBank/DDBJ databases">
        <title>Luteolibacter flavescens strain MCCC 1K03193, whole genome shotgun sequencing project.</title>
        <authorList>
            <person name="Zhao G."/>
            <person name="Shen L."/>
        </authorList>
    </citation>
    <scope>NUCLEOTIDE SEQUENCE [LARGE SCALE GENOMIC DNA]</scope>
    <source>
        <strain evidence="15 16">MCCC 1K03193</strain>
    </source>
</reference>
<evidence type="ECO:0000259" key="13">
    <source>
        <dbReference type="PROSITE" id="PS51198"/>
    </source>
</evidence>
<comment type="catalytic activity">
    <reaction evidence="8">
        <text>Couples ATP hydrolysis with the unwinding of duplex DNA by translocating in the 3'-5' direction.</text>
        <dbReference type="EC" id="5.6.2.4"/>
    </reaction>
</comment>
<dbReference type="Pfam" id="PF00580">
    <property type="entry name" value="UvrD-helicase"/>
    <property type="match status" value="1"/>
</dbReference>
<feature type="binding site" evidence="12">
    <location>
        <begin position="53"/>
        <end position="60"/>
    </location>
    <ligand>
        <name>ATP</name>
        <dbReference type="ChEBI" id="CHEBI:30616"/>
    </ligand>
</feature>
<organism evidence="15 16">
    <name type="scientific">Luteolibacter flavescens</name>
    <dbReference type="NCBI Taxonomy" id="1859460"/>
    <lineage>
        <taxon>Bacteria</taxon>
        <taxon>Pseudomonadati</taxon>
        <taxon>Verrucomicrobiota</taxon>
        <taxon>Verrucomicrobiia</taxon>
        <taxon>Verrucomicrobiales</taxon>
        <taxon>Verrucomicrobiaceae</taxon>
        <taxon>Luteolibacter</taxon>
    </lineage>
</organism>
<dbReference type="PANTHER" id="PTHR11070">
    <property type="entry name" value="UVRD / RECB / PCRA DNA HELICASE FAMILY MEMBER"/>
    <property type="match status" value="1"/>
</dbReference>
<evidence type="ECO:0000256" key="4">
    <source>
        <dbReference type="ARBA" id="ARBA00022806"/>
    </source>
</evidence>
<evidence type="ECO:0000256" key="1">
    <source>
        <dbReference type="ARBA" id="ARBA00009922"/>
    </source>
</evidence>
<evidence type="ECO:0000256" key="2">
    <source>
        <dbReference type="ARBA" id="ARBA00022741"/>
    </source>
</evidence>
<accession>A0ABT3FP37</accession>
<evidence type="ECO:0000256" key="5">
    <source>
        <dbReference type="ARBA" id="ARBA00022840"/>
    </source>
</evidence>
<evidence type="ECO:0000256" key="6">
    <source>
        <dbReference type="ARBA" id="ARBA00023125"/>
    </source>
</evidence>
<dbReference type="CDD" id="cd18807">
    <property type="entry name" value="SF1_C_UvrD"/>
    <property type="match status" value="1"/>
</dbReference>
<feature type="domain" description="UvrD-like helicase C-terminal" evidence="14">
    <location>
        <begin position="305"/>
        <end position="583"/>
    </location>
</feature>
<protein>
    <recommendedName>
        <fullName evidence="9">DNA 3'-5' helicase</fullName>
        <ecNumber evidence="9">5.6.2.4</ecNumber>
    </recommendedName>
    <alternativeName>
        <fullName evidence="10">DNA 3'-5' helicase II</fullName>
    </alternativeName>
</protein>
<dbReference type="CDD" id="cd17932">
    <property type="entry name" value="DEXQc_UvrD"/>
    <property type="match status" value="1"/>
</dbReference>
<dbReference type="InterPro" id="IPR027417">
    <property type="entry name" value="P-loop_NTPase"/>
</dbReference>
<keyword evidence="3 12" id="KW-0378">Hydrolase</keyword>
<gene>
    <name evidence="15" type="ORF">OKA04_08445</name>
</gene>
<dbReference type="Gene3D" id="3.40.50.300">
    <property type="entry name" value="P-loop containing nucleotide triphosphate hydrolases"/>
    <property type="match status" value="2"/>
</dbReference>
<evidence type="ECO:0000256" key="3">
    <source>
        <dbReference type="ARBA" id="ARBA00022801"/>
    </source>
</evidence>
<dbReference type="PROSITE" id="PS51217">
    <property type="entry name" value="UVRD_HELICASE_CTER"/>
    <property type="match status" value="1"/>
</dbReference>
<sequence>MPFRPGDLRRIAKTRTARFHPARAMAGGFSFDSLNKAQRDAVASLDGPVLILAGAGTGKTRTVTCRISNMLQQGIAPENILAVTFTNKAAAEMKERIGGMVSKKKAEAMTVCTFHSLCVRLLRGGIHKLGYKKNFSICSGSDQVGIMKQLVVRMGGTDEKVKAEAVLAEISRAKNRGIPPQDLEDDFFASLGVAYQNELRAQNAVDFDDLLLLAEQLLREHEDVRDYFRSVYKRVTVDEFQDTNGLQMKLLQQLVGPPYHVCVVGDDDQSIYGFRGAESANILEFERFFPSPKVILLEENYRSTHAILHTANSLIRRNAGRREKSLKSTIAGGEPVRLVGMPGDEEEAVFIAEEILADKARGNLPWEHFAVLFRTNKQSRKIEEALRERKIPYRMVGAQSFYDRREVKDALAYTELLDDPEADVPLLRVLNSPPRGIGQATAMLATDYSREIGASVWRALNDEGFLSQLGTKVRNSIETFTAQVLTSKMKIDAKVMPANLVLKEFLDEIEYLPWLERGCKTDQEKTQRGEGLAEVVSELAKAIERGKSIRKFLDDSALSADREDDDLEKKSGATLITLHASKGLEFPSVFLVGLEEGVLPHQRSVTEGTKDEERRLLYVGITRAQQKLAMTYCMMRMKWGQQVSCQASSFIPELDEEYLIHTTYDDIMGAEADDEELDNFFGGLKDFLGS</sequence>
<dbReference type="GO" id="GO:0004386">
    <property type="term" value="F:helicase activity"/>
    <property type="evidence" value="ECO:0007669"/>
    <property type="project" value="UniProtKB-KW"/>
</dbReference>
<evidence type="ECO:0000259" key="14">
    <source>
        <dbReference type="PROSITE" id="PS51217"/>
    </source>
</evidence>
<evidence type="ECO:0000256" key="7">
    <source>
        <dbReference type="ARBA" id="ARBA00023235"/>
    </source>
</evidence>
<evidence type="ECO:0000256" key="12">
    <source>
        <dbReference type="PROSITE-ProRule" id="PRU00560"/>
    </source>
</evidence>
<keyword evidence="6" id="KW-0238">DNA-binding</keyword>
<dbReference type="InterPro" id="IPR013986">
    <property type="entry name" value="DExx_box_DNA_helicase_dom_sf"/>
</dbReference>
<dbReference type="Proteomes" id="UP001207930">
    <property type="component" value="Unassembled WGS sequence"/>
</dbReference>
<dbReference type="Pfam" id="PF13361">
    <property type="entry name" value="UvrD_C"/>
    <property type="match status" value="1"/>
</dbReference>
<evidence type="ECO:0000256" key="10">
    <source>
        <dbReference type="ARBA" id="ARBA00034923"/>
    </source>
</evidence>
<dbReference type="Gene3D" id="1.10.10.160">
    <property type="match status" value="1"/>
</dbReference>
<dbReference type="EC" id="5.6.2.4" evidence="9"/>
<dbReference type="InterPro" id="IPR014016">
    <property type="entry name" value="UvrD-like_ATP-bd"/>
</dbReference>
<evidence type="ECO:0000313" key="16">
    <source>
        <dbReference type="Proteomes" id="UP001207930"/>
    </source>
</evidence>
<dbReference type="SUPFAM" id="SSF52540">
    <property type="entry name" value="P-loop containing nucleoside triphosphate hydrolases"/>
    <property type="match status" value="1"/>
</dbReference>
<keyword evidence="2 12" id="KW-0547">Nucleotide-binding</keyword>
<proteinExistence type="inferred from homology"/>
<evidence type="ECO:0000313" key="15">
    <source>
        <dbReference type="EMBL" id="MCW1884755.1"/>
    </source>
</evidence>
<keyword evidence="4 12" id="KW-0347">Helicase</keyword>